<keyword evidence="1" id="KW-0808">Transferase</keyword>
<reference evidence="9" key="1">
    <citation type="journal article" date="2014" name="Nat. Commun.">
        <title>The emerging biofuel crop Camelina sativa retains a highly undifferentiated hexaploid genome structure.</title>
        <authorList>
            <person name="Kagale S."/>
            <person name="Koh C."/>
            <person name="Nixon J."/>
            <person name="Bollina V."/>
            <person name="Clarke W.E."/>
            <person name="Tuteja R."/>
            <person name="Spillane C."/>
            <person name="Robinson S.J."/>
            <person name="Links M.G."/>
            <person name="Clarke C."/>
            <person name="Higgins E.E."/>
            <person name="Huebert T."/>
            <person name="Sharpe A.G."/>
            <person name="Parkin I.A."/>
        </authorList>
    </citation>
    <scope>NUCLEOTIDE SEQUENCE [LARGE SCALE GENOMIC DNA]</scope>
    <source>
        <strain evidence="9">cv. DH55</strain>
    </source>
</reference>
<evidence type="ECO:0000313" key="9">
    <source>
        <dbReference type="Proteomes" id="UP000694864"/>
    </source>
</evidence>
<dbReference type="InterPro" id="IPR041588">
    <property type="entry name" value="Integrase_H2C2"/>
</dbReference>
<dbReference type="Gene3D" id="3.10.20.370">
    <property type="match status" value="1"/>
</dbReference>
<name>A0ABM0WBH5_CAMSA</name>
<evidence type="ECO:0000256" key="2">
    <source>
        <dbReference type="ARBA" id="ARBA00022695"/>
    </source>
</evidence>
<dbReference type="CDD" id="cd09274">
    <property type="entry name" value="RNase_HI_RT_Ty3"/>
    <property type="match status" value="1"/>
</dbReference>
<sequence>MAVIKKNWEFQWGEEQDRALKELKRQLTQAPLLTLPDFTKTFEVECDTSGLGISAVLTQVGKPVAYFSEKLSGAALNYPTYDKELYTLVRAMEVWQHYLLAREFVIHTDHKTLKHLRGQTNLKRRHAKWLEFIESFPYVIKYKKGKENVVADALSRRHALITTMDAQRLCIPIGSIRELLVREAHCGGLSGHFGITKMLAVLQEHFYWSKMRSMVEKQCGCCVVCRASKSTTHLHGLYMPLPVSTAPWIDLFMDFILSLPLLAHKDNIMVVVDWFLKMVHFIPCNKNNEAVQLANLFFSQVIRLHGLPCTIISD</sequence>
<dbReference type="Gene3D" id="1.10.340.70">
    <property type="match status" value="1"/>
</dbReference>
<evidence type="ECO:0000256" key="5">
    <source>
        <dbReference type="ARBA" id="ARBA00022801"/>
    </source>
</evidence>
<keyword evidence="9" id="KW-1185">Reference proteome</keyword>
<dbReference type="InterPro" id="IPR043502">
    <property type="entry name" value="DNA/RNA_pol_sf"/>
</dbReference>
<keyword evidence="5" id="KW-0378">Hydrolase</keyword>
<accession>A0ABM0WBH5</accession>
<feature type="domain" description="Integrase zinc-binding" evidence="8">
    <location>
        <begin position="175"/>
        <end position="230"/>
    </location>
</feature>
<dbReference type="PANTHER" id="PTHR35046">
    <property type="entry name" value="ZINC KNUCKLE (CCHC-TYPE) FAMILY PROTEIN"/>
    <property type="match status" value="1"/>
</dbReference>
<keyword evidence="2" id="KW-0548">Nucleotidyltransferase</keyword>
<protein>
    <submittedName>
        <fullName evidence="10">Uncharacterized protein LOC104748719</fullName>
    </submittedName>
</protein>
<feature type="domain" description="Reverse transcriptase RNase H-like" evidence="7">
    <location>
        <begin position="37"/>
        <end position="136"/>
    </location>
</feature>
<keyword evidence="6" id="KW-0695">RNA-directed DNA polymerase</keyword>
<dbReference type="InterPro" id="IPR036397">
    <property type="entry name" value="RNaseH_sf"/>
</dbReference>
<keyword evidence="3" id="KW-0540">Nuclease</keyword>
<evidence type="ECO:0000259" key="8">
    <source>
        <dbReference type="Pfam" id="PF17921"/>
    </source>
</evidence>
<dbReference type="Pfam" id="PF17921">
    <property type="entry name" value="Integrase_H2C2"/>
    <property type="match status" value="1"/>
</dbReference>
<proteinExistence type="predicted"/>
<dbReference type="SUPFAM" id="SSF56672">
    <property type="entry name" value="DNA/RNA polymerases"/>
    <property type="match status" value="1"/>
</dbReference>
<dbReference type="InterPro" id="IPR041373">
    <property type="entry name" value="RT_RNaseH"/>
</dbReference>
<evidence type="ECO:0000256" key="3">
    <source>
        <dbReference type="ARBA" id="ARBA00022722"/>
    </source>
</evidence>
<dbReference type="PANTHER" id="PTHR35046:SF9">
    <property type="entry name" value="RNA-DIRECTED DNA POLYMERASE"/>
    <property type="match status" value="1"/>
</dbReference>
<evidence type="ECO:0000259" key="7">
    <source>
        <dbReference type="Pfam" id="PF17917"/>
    </source>
</evidence>
<keyword evidence="4" id="KW-0255">Endonuclease</keyword>
<dbReference type="InterPro" id="IPR043128">
    <property type="entry name" value="Rev_trsase/Diguanyl_cyclase"/>
</dbReference>
<dbReference type="Gene3D" id="3.30.70.270">
    <property type="match status" value="1"/>
</dbReference>
<dbReference type="Pfam" id="PF17917">
    <property type="entry name" value="RT_RNaseH"/>
    <property type="match status" value="1"/>
</dbReference>
<evidence type="ECO:0000313" key="10">
    <source>
        <dbReference type="RefSeq" id="XP_010468621.1"/>
    </source>
</evidence>
<evidence type="ECO:0000256" key="4">
    <source>
        <dbReference type="ARBA" id="ARBA00022759"/>
    </source>
</evidence>
<dbReference type="GeneID" id="104748719"/>
<evidence type="ECO:0000256" key="1">
    <source>
        <dbReference type="ARBA" id="ARBA00022679"/>
    </source>
</evidence>
<reference evidence="10" key="2">
    <citation type="submission" date="2025-08" db="UniProtKB">
        <authorList>
            <consortium name="RefSeq"/>
        </authorList>
    </citation>
    <scope>IDENTIFICATION</scope>
    <source>
        <tissue evidence="10">Leaf</tissue>
    </source>
</reference>
<evidence type="ECO:0000256" key="6">
    <source>
        <dbReference type="ARBA" id="ARBA00022918"/>
    </source>
</evidence>
<organism evidence="9 10">
    <name type="scientific">Camelina sativa</name>
    <name type="common">False flax</name>
    <name type="synonym">Myagrum sativum</name>
    <dbReference type="NCBI Taxonomy" id="90675"/>
    <lineage>
        <taxon>Eukaryota</taxon>
        <taxon>Viridiplantae</taxon>
        <taxon>Streptophyta</taxon>
        <taxon>Embryophyta</taxon>
        <taxon>Tracheophyta</taxon>
        <taxon>Spermatophyta</taxon>
        <taxon>Magnoliopsida</taxon>
        <taxon>eudicotyledons</taxon>
        <taxon>Gunneridae</taxon>
        <taxon>Pentapetalae</taxon>
        <taxon>rosids</taxon>
        <taxon>malvids</taxon>
        <taxon>Brassicales</taxon>
        <taxon>Brassicaceae</taxon>
        <taxon>Camelineae</taxon>
        <taxon>Camelina</taxon>
    </lineage>
</organism>
<dbReference type="InterPro" id="IPR012337">
    <property type="entry name" value="RNaseH-like_sf"/>
</dbReference>
<dbReference type="Proteomes" id="UP000694864">
    <property type="component" value="Chromosome 2"/>
</dbReference>
<dbReference type="Gene3D" id="3.30.420.10">
    <property type="entry name" value="Ribonuclease H-like superfamily/Ribonuclease H"/>
    <property type="match status" value="1"/>
</dbReference>
<dbReference type="SUPFAM" id="SSF53098">
    <property type="entry name" value="Ribonuclease H-like"/>
    <property type="match status" value="1"/>
</dbReference>
<dbReference type="RefSeq" id="XP_010468621.1">
    <property type="nucleotide sequence ID" value="XM_010470319.1"/>
</dbReference>
<gene>
    <name evidence="10" type="primary">LOC104748719</name>
</gene>